<dbReference type="Pfam" id="PF00239">
    <property type="entry name" value="Resolvase"/>
    <property type="match status" value="1"/>
</dbReference>
<name>A0A8J2UA22_9BACT</name>
<dbReference type="Pfam" id="PF07508">
    <property type="entry name" value="Recombinase"/>
    <property type="match status" value="1"/>
</dbReference>
<reference evidence="5" key="1">
    <citation type="journal article" date="2014" name="Int. J. Syst. Evol. Microbiol.">
        <title>Complete genome sequence of Corynebacterium casei LMG S-19264T (=DSM 44701T), isolated from a smear-ripened cheese.</title>
        <authorList>
            <consortium name="US DOE Joint Genome Institute (JGI-PGF)"/>
            <person name="Walter F."/>
            <person name="Albersmeier A."/>
            <person name="Kalinowski J."/>
            <person name="Ruckert C."/>
        </authorList>
    </citation>
    <scope>NUCLEOTIDE SEQUENCE</scope>
    <source>
        <strain evidence="5">CGMCC 1.15448</strain>
    </source>
</reference>
<feature type="domain" description="Resolvase/invertase-type recombinase catalytic" evidence="4">
    <location>
        <begin position="26"/>
        <end position="176"/>
    </location>
</feature>
<dbReference type="InterPro" id="IPR050639">
    <property type="entry name" value="SSR_resolvase"/>
</dbReference>
<dbReference type="InterPro" id="IPR036162">
    <property type="entry name" value="Resolvase-like_N_sf"/>
</dbReference>
<evidence type="ECO:0000259" key="4">
    <source>
        <dbReference type="PROSITE" id="PS51736"/>
    </source>
</evidence>
<gene>
    <name evidence="5" type="ORF">GCM10011511_11380</name>
</gene>
<dbReference type="Gene3D" id="3.40.50.1390">
    <property type="entry name" value="Resolvase, N-terminal catalytic domain"/>
    <property type="match status" value="1"/>
</dbReference>
<evidence type="ECO:0000313" key="5">
    <source>
        <dbReference type="EMBL" id="GGA89881.1"/>
    </source>
</evidence>
<keyword evidence="6" id="KW-1185">Reference proteome</keyword>
<keyword evidence="2" id="KW-0233">DNA recombination</keyword>
<dbReference type="PANTHER" id="PTHR30461:SF2">
    <property type="entry name" value="SERINE RECOMBINASE PINE-RELATED"/>
    <property type="match status" value="1"/>
</dbReference>
<dbReference type="Proteomes" id="UP000607559">
    <property type="component" value="Unassembled WGS sequence"/>
</dbReference>
<reference evidence="5" key="2">
    <citation type="submission" date="2020-09" db="EMBL/GenBank/DDBJ databases">
        <authorList>
            <person name="Sun Q."/>
            <person name="Zhou Y."/>
        </authorList>
    </citation>
    <scope>NUCLEOTIDE SEQUENCE</scope>
    <source>
        <strain evidence="5">CGMCC 1.15448</strain>
    </source>
</reference>
<dbReference type="SUPFAM" id="SSF53041">
    <property type="entry name" value="Resolvase-like"/>
    <property type="match status" value="1"/>
</dbReference>
<dbReference type="SMART" id="SM00857">
    <property type="entry name" value="Resolvase"/>
    <property type="match status" value="1"/>
</dbReference>
<sequence length="557" mass="64348">MKTELSPFSSFAKMPRKTTSYVETNFVITYSRVSTKEQHDKNLSLETQTKAFEEHARRTGKTIVASFGGTYESAKTDGRKEFQRMLTFIKKSHRKISQIWVYMTDRFSRTGGGAIKLAEELREKYGVTIYAICQPTDTRDESGIFNQNLQFLFSHYDNRLRRKRVIDGMKAKFERGEWVVMPPQGYDIVWKNSERKIVINAEGRKIRKAFQWKAEGMKNEEIIERLQALGMPMYKQQLTKIFKRPFYCGILAHGLLEGKVVEGKHEPLVSKEIFLRVNNIHQQSPNYGVPHKKEQDELPLKIFVKCGDCGQPFTGYLMKARGLYYYKCRTNGCKCNKSAKQLHGLFSQQLESIAAKEEAKQAIQYELENFYYDVSKDSFETQTTLKARLTEITHKLDTLQECFFIEKTMDRETFEKFNARYQKEKAETEEQLGECSVTISNIEDCIREAVDLATKLNTVWASSGIKQKEALQKLIFPQGIAYDRKNGAFRTEEMNFIFALIEANSGDSEGNKKRTNALVERLSLSAEREGFEPSVRLPAQRFSRPPQSTALPPLQRD</sequence>
<comment type="caution">
    <text evidence="5">The sequence shown here is derived from an EMBL/GenBank/DDBJ whole genome shotgun (WGS) entry which is preliminary data.</text>
</comment>
<dbReference type="AlphaFoldDB" id="A0A8J2UA22"/>
<dbReference type="InterPro" id="IPR006119">
    <property type="entry name" value="Resolv_N"/>
</dbReference>
<evidence type="ECO:0000256" key="3">
    <source>
        <dbReference type="SAM" id="MobiDB-lite"/>
    </source>
</evidence>
<organism evidence="5 6">
    <name type="scientific">Puia dinghuensis</name>
    <dbReference type="NCBI Taxonomy" id="1792502"/>
    <lineage>
        <taxon>Bacteria</taxon>
        <taxon>Pseudomonadati</taxon>
        <taxon>Bacteroidota</taxon>
        <taxon>Chitinophagia</taxon>
        <taxon>Chitinophagales</taxon>
        <taxon>Chitinophagaceae</taxon>
        <taxon>Puia</taxon>
    </lineage>
</organism>
<dbReference type="GO" id="GO:0003677">
    <property type="term" value="F:DNA binding"/>
    <property type="evidence" value="ECO:0007669"/>
    <property type="project" value="UniProtKB-KW"/>
</dbReference>
<dbReference type="PROSITE" id="PS51736">
    <property type="entry name" value="RECOMBINASES_3"/>
    <property type="match status" value="1"/>
</dbReference>
<evidence type="ECO:0000256" key="1">
    <source>
        <dbReference type="ARBA" id="ARBA00023125"/>
    </source>
</evidence>
<dbReference type="Gene3D" id="3.90.1750.20">
    <property type="entry name" value="Putative Large Serine Recombinase, Chain B, Domain 2"/>
    <property type="match status" value="1"/>
</dbReference>
<proteinExistence type="predicted"/>
<accession>A0A8J2UA22</accession>
<dbReference type="PANTHER" id="PTHR30461">
    <property type="entry name" value="DNA-INVERTASE FROM LAMBDOID PROPHAGE"/>
    <property type="match status" value="1"/>
</dbReference>
<dbReference type="CDD" id="cd00338">
    <property type="entry name" value="Ser_Recombinase"/>
    <property type="match status" value="1"/>
</dbReference>
<dbReference type="GO" id="GO:0000150">
    <property type="term" value="F:DNA strand exchange activity"/>
    <property type="evidence" value="ECO:0007669"/>
    <property type="project" value="InterPro"/>
</dbReference>
<keyword evidence="1" id="KW-0238">DNA-binding</keyword>
<dbReference type="EMBL" id="BMJC01000001">
    <property type="protein sequence ID" value="GGA89881.1"/>
    <property type="molecule type" value="Genomic_DNA"/>
</dbReference>
<evidence type="ECO:0000256" key="2">
    <source>
        <dbReference type="ARBA" id="ARBA00023172"/>
    </source>
</evidence>
<evidence type="ECO:0000313" key="6">
    <source>
        <dbReference type="Proteomes" id="UP000607559"/>
    </source>
</evidence>
<protein>
    <submittedName>
        <fullName evidence="5">Serine type site-specific recombinase</fullName>
    </submittedName>
</protein>
<dbReference type="InterPro" id="IPR038109">
    <property type="entry name" value="DNA_bind_recomb_sf"/>
</dbReference>
<feature type="region of interest" description="Disordered" evidence="3">
    <location>
        <begin position="528"/>
        <end position="557"/>
    </location>
</feature>
<dbReference type="InterPro" id="IPR011109">
    <property type="entry name" value="DNA_bind_recombinase_dom"/>
</dbReference>